<sequence length="189" mass="21174">MENTEPRSRDGWPLEKDPYDLQPDSSNDRFSTDKAGFVRPVTVVASVIMIIAAITFLILNTIIAPVQKESREIKEMISALQDFRRSDIGALRVRLDGQERILQELLEKVSALTKTGSVLPKSVDKALSGRPAMKETDTTQYTLYVVRKNDTLGGIAKRHGVSVKRILEENEIKSRHKISIGQGLYIPAR</sequence>
<dbReference type="InterPro" id="IPR036779">
    <property type="entry name" value="LysM_dom_sf"/>
</dbReference>
<feature type="transmembrane region" description="Helical" evidence="3">
    <location>
        <begin position="43"/>
        <end position="66"/>
    </location>
</feature>
<keyword evidence="1" id="KW-0175">Coiled coil</keyword>
<feature type="compositionally biased region" description="Basic and acidic residues" evidence="2">
    <location>
        <begin position="1"/>
        <end position="19"/>
    </location>
</feature>
<keyword evidence="3" id="KW-1133">Transmembrane helix</keyword>
<dbReference type="InterPro" id="IPR018392">
    <property type="entry name" value="LysM"/>
</dbReference>
<feature type="coiled-coil region" evidence="1">
    <location>
        <begin position="88"/>
        <end position="115"/>
    </location>
</feature>
<accession>A0A450WHN5</accession>
<dbReference type="EMBL" id="CAADFM010000149">
    <property type="protein sequence ID" value="VFK16554.1"/>
    <property type="molecule type" value="Genomic_DNA"/>
</dbReference>
<dbReference type="EMBL" id="CAADFP010000058">
    <property type="protein sequence ID" value="VFK28105.1"/>
    <property type="molecule type" value="Genomic_DNA"/>
</dbReference>
<evidence type="ECO:0000256" key="1">
    <source>
        <dbReference type="SAM" id="Coils"/>
    </source>
</evidence>
<name>A0A450WHN5_9GAMM</name>
<protein>
    <submittedName>
        <fullName evidence="5">LysM domain-containing protein</fullName>
    </submittedName>
</protein>
<evidence type="ECO:0000313" key="5">
    <source>
        <dbReference type="EMBL" id="VFK16554.1"/>
    </source>
</evidence>
<keyword evidence="3" id="KW-0472">Membrane</keyword>
<feature type="domain" description="LysM" evidence="4">
    <location>
        <begin position="142"/>
        <end position="186"/>
    </location>
</feature>
<gene>
    <name evidence="5" type="ORF">BECKLPF1236A_GA0070988_101496</name>
    <name evidence="6" type="ORF">BECKLPF1236C_GA0070990_1005812</name>
</gene>
<dbReference type="CDD" id="cd00118">
    <property type="entry name" value="LysM"/>
    <property type="match status" value="1"/>
</dbReference>
<evidence type="ECO:0000256" key="2">
    <source>
        <dbReference type="SAM" id="MobiDB-lite"/>
    </source>
</evidence>
<dbReference type="SUPFAM" id="SSF54106">
    <property type="entry name" value="LysM domain"/>
    <property type="match status" value="1"/>
</dbReference>
<reference evidence="5" key="1">
    <citation type="submission" date="2019-02" db="EMBL/GenBank/DDBJ databases">
        <authorList>
            <person name="Gruber-Vodicka R. H."/>
            <person name="Seah K. B. B."/>
        </authorList>
    </citation>
    <scope>NUCLEOTIDE SEQUENCE</scope>
    <source>
        <strain evidence="5">BECK_S312</strain>
        <strain evidence="6">BECK_S426</strain>
    </source>
</reference>
<keyword evidence="3" id="KW-0812">Transmembrane</keyword>
<proteinExistence type="predicted"/>
<dbReference type="Gene3D" id="3.10.350.10">
    <property type="entry name" value="LysM domain"/>
    <property type="match status" value="1"/>
</dbReference>
<dbReference type="Pfam" id="PF01476">
    <property type="entry name" value="LysM"/>
    <property type="match status" value="1"/>
</dbReference>
<dbReference type="SMART" id="SM00257">
    <property type="entry name" value="LysM"/>
    <property type="match status" value="1"/>
</dbReference>
<dbReference type="PROSITE" id="PS51782">
    <property type="entry name" value="LYSM"/>
    <property type="match status" value="1"/>
</dbReference>
<feature type="region of interest" description="Disordered" evidence="2">
    <location>
        <begin position="1"/>
        <end position="26"/>
    </location>
</feature>
<organism evidence="5">
    <name type="scientific">Candidatus Kentrum sp. LPFa</name>
    <dbReference type="NCBI Taxonomy" id="2126335"/>
    <lineage>
        <taxon>Bacteria</taxon>
        <taxon>Pseudomonadati</taxon>
        <taxon>Pseudomonadota</taxon>
        <taxon>Gammaproteobacteria</taxon>
        <taxon>Candidatus Kentrum</taxon>
    </lineage>
</organism>
<evidence type="ECO:0000259" key="4">
    <source>
        <dbReference type="PROSITE" id="PS51782"/>
    </source>
</evidence>
<evidence type="ECO:0000313" key="6">
    <source>
        <dbReference type="EMBL" id="VFK28105.1"/>
    </source>
</evidence>
<dbReference type="AlphaFoldDB" id="A0A450WHN5"/>
<evidence type="ECO:0000256" key="3">
    <source>
        <dbReference type="SAM" id="Phobius"/>
    </source>
</evidence>